<keyword evidence="3" id="KW-1185">Reference proteome</keyword>
<accession>A0A4S8R4M1</accession>
<dbReference type="OrthoDB" id="5428863at2759"/>
<reference evidence="2 3" key="1">
    <citation type="submission" date="2017-12" db="EMBL/GenBank/DDBJ databases">
        <title>Comparative genomics of Botrytis spp.</title>
        <authorList>
            <person name="Valero-Jimenez C.A."/>
            <person name="Tapia P."/>
            <person name="Veloso J."/>
            <person name="Silva-Moreno E."/>
            <person name="Staats M."/>
            <person name="Valdes J.H."/>
            <person name="Van Kan J.A.L."/>
        </authorList>
    </citation>
    <scope>NUCLEOTIDE SEQUENCE [LARGE SCALE GENOMIC DNA]</scope>
    <source>
        <strain evidence="2 3">MUCL435</strain>
    </source>
</reference>
<evidence type="ECO:0000313" key="2">
    <source>
        <dbReference type="EMBL" id="THV49099.1"/>
    </source>
</evidence>
<comment type="caution">
    <text evidence="2">The sequence shown here is derived from an EMBL/GenBank/DDBJ whole genome shotgun (WGS) entry which is preliminary data.</text>
</comment>
<dbReference type="Proteomes" id="UP000308671">
    <property type="component" value="Unassembled WGS sequence"/>
</dbReference>
<organism evidence="2 3">
    <name type="scientific">Botrytis galanthina</name>
    <dbReference type="NCBI Taxonomy" id="278940"/>
    <lineage>
        <taxon>Eukaryota</taxon>
        <taxon>Fungi</taxon>
        <taxon>Dikarya</taxon>
        <taxon>Ascomycota</taxon>
        <taxon>Pezizomycotina</taxon>
        <taxon>Leotiomycetes</taxon>
        <taxon>Helotiales</taxon>
        <taxon>Sclerotiniaceae</taxon>
        <taxon>Botrytis</taxon>
    </lineage>
</organism>
<dbReference type="PANTHER" id="PTHR33112">
    <property type="entry name" value="DOMAIN PROTEIN, PUTATIVE-RELATED"/>
    <property type="match status" value="1"/>
</dbReference>
<dbReference type="Pfam" id="PF06985">
    <property type="entry name" value="HET"/>
    <property type="match status" value="1"/>
</dbReference>
<sequence>MERLTLNGSPLVNKFDSVEDSSLDRIKNVNSLESCEVCTKIFSIFKLPFEHENTTVELGQVSDILNSSCVHTAFIEKHRPLWPFPAQYENQPLTLGKKRYETSANLRIYWDTDNAQGVQLGWPFGLISKETEARHPGRVRMLDPKWVDIEVLRNWRTRCIEDHGDACHQHKISNLESTRPLRLIDVESGCIVSTEEEELVDNYVTLSYTWGQTKNFVALKSNFEYLRQPGVLLNGDIAEQIPKTIRDAIAIVRLLGEKYLWVDSLCIIQDDDEPKWQELQRMHLIYANSFLCLIAEEGNSSYGLRGIKGVSFERKVEQETYDLAGGEKLTHQNESWEFSPHAKEGYRSRAWTFQEYIFAKRRLVFGKGPLTWQCNSEAWYENLMPFPEAGAHFAREDNSGQFGWMQLQLPTLQALSGLVDGFNAKLLTYPEDVSRAFAGIQSYLRRSYQGGLIFGLPEFFFDIALFWYGEVDSSRRKVSPNFSGNTTQNGLPSWSWMGWNGHIRFPEDCEFESIKSFDLIGFTDPVTEWYIMETPESKTRRKISSQWHQYRTGIIENDVGWVKKEYELGPPLANPYGFYRSKDLRSHVYTHEAQSGPTLYWYTLPSVEPQSSPSIHPQTQYLYCETTRAFLYGTTDKLCDFRGKYRLQLIIDDTGAFAGGITLGTNYLHDSNRLRDSVPTTAGSNRMEFVAIAKGWTSMFAKCKVNEKISLGELYVSKREVPDREEGDEENVRKWKEERATKDDCVFVLWIEWVDGVAFRLGTGIVLEEAWEREREREKTAEVQDLSPVYKRVEDEDLSQVHKRHPKSDENLSQVYKRAEDEELSQVYQRVKANSMPLFAPEAA</sequence>
<proteinExistence type="predicted"/>
<gene>
    <name evidence="2" type="ORF">BGAL_0211g00060</name>
</gene>
<feature type="domain" description="Heterokaryon incompatibility" evidence="1">
    <location>
        <begin position="203"/>
        <end position="355"/>
    </location>
</feature>
<dbReference type="EMBL" id="PQXL01000211">
    <property type="protein sequence ID" value="THV49099.1"/>
    <property type="molecule type" value="Genomic_DNA"/>
</dbReference>
<name>A0A4S8R4M1_9HELO</name>
<dbReference type="InterPro" id="IPR010730">
    <property type="entry name" value="HET"/>
</dbReference>
<evidence type="ECO:0000313" key="3">
    <source>
        <dbReference type="Proteomes" id="UP000308671"/>
    </source>
</evidence>
<dbReference type="PANTHER" id="PTHR33112:SF12">
    <property type="entry name" value="HETEROKARYON INCOMPATIBILITY DOMAIN-CONTAINING PROTEIN"/>
    <property type="match status" value="1"/>
</dbReference>
<evidence type="ECO:0000259" key="1">
    <source>
        <dbReference type="Pfam" id="PF06985"/>
    </source>
</evidence>
<protein>
    <recommendedName>
        <fullName evidence="1">Heterokaryon incompatibility domain-containing protein</fullName>
    </recommendedName>
</protein>
<dbReference type="AlphaFoldDB" id="A0A4S8R4M1"/>